<sequence>MATICGLPICLWGINISTQVLSVKRSDSCCVQSRGASRTAEMIVRKDYSSSCIAQSLSSSLPPIPKEAISLFEVPVTTAQPQSVEKRPISTIGKRRQAVINEMVELDRRREILKLQRVFSQECNAAYFQLQDLYALQQSHSAPNITQALFNRVQFCLEDGSETFYDRMAANAA</sequence>
<dbReference type="Proteomes" id="UP001162992">
    <property type="component" value="Chromosome 20"/>
</dbReference>
<comment type="caution">
    <text evidence="1">The sequence shown here is derived from an EMBL/GenBank/DDBJ whole genome shotgun (WGS) entry which is preliminary data.</text>
</comment>
<protein>
    <submittedName>
        <fullName evidence="1">Uncharacterized protein</fullName>
    </submittedName>
</protein>
<keyword evidence="2" id="KW-1185">Reference proteome</keyword>
<gene>
    <name evidence="1" type="ORF">O6H91_20G033500</name>
</gene>
<name>A0ACC2AP75_DIPCM</name>
<proteinExistence type="predicted"/>
<organism evidence="1 2">
    <name type="scientific">Diphasiastrum complanatum</name>
    <name type="common">Issler's clubmoss</name>
    <name type="synonym">Lycopodium complanatum</name>
    <dbReference type="NCBI Taxonomy" id="34168"/>
    <lineage>
        <taxon>Eukaryota</taxon>
        <taxon>Viridiplantae</taxon>
        <taxon>Streptophyta</taxon>
        <taxon>Embryophyta</taxon>
        <taxon>Tracheophyta</taxon>
        <taxon>Lycopodiopsida</taxon>
        <taxon>Lycopodiales</taxon>
        <taxon>Lycopodiaceae</taxon>
        <taxon>Lycopodioideae</taxon>
        <taxon>Diphasiastrum</taxon>
    </lineage>
</organism>
<evidence type="ECO:0000313" key="2">
    <source>
        <dbReference type="Proteomes" id="UP001162992"/>
    </source>
</evidence>
<reference evidence="2" key="1">
    <citation type="journal article" date="2024" name="Proc. Natl. Acad. Sci. U.S.A.">
        <title>Extraordinary preservation of gene collinearity over three hundred million years revealed in homosporous lycophytes.</title>
        <authorList>
            <person name="Li C."/>
            <person name="Wickell D."/>
            <person name="Kuo L.Y."/>
            <person name="Chen X."/>
            <person name="Nie B."/>
            <person name="Liao X."/>
            <person name="Peng D."/>
            <person name="Ji J."/>
            <person name="Jenkins J."/>
            <person name="Williams M."/>
            <person name="Shu S."/>
            <person name="Plott C."/>
            <person name="Barry K."/>
            <person name="Rajasekar S."/>
            <person name="Grimwood J."/>
            <person name="Han X."/>
            <person name="Sun S."/>
            <person name="Hou Z."/>
            <person name="He W."/>
            <person name="Dai G."/>
            <person name="Sun C."/>
            <person name="Schmutz J."/>
            <person name="Leebens-Mack J.H."/>
            <person name="Li F.W."/>
            <person name="Wang L."/>
        </authorList>
    </citation>
    <scope>NUCLEOTIDE SEQUENCE [LARGE SCALE GENOMIC DNA]</scope>
    <source>
        <strain evidence="2">cv. PW_Plant_1</strain>
    </source>
</reference>
<evidence type="ECO:0000313" key="1">
    <source>
        <dbReference type="EMBL" id="KAJ7519312.1"/>
    </source>
</evidence>
<accession>A0ACC2AP75</accession>
<dbReference type="EMBL" id="CM055111">
    <property type="protein sequence ID" value="KAJ7519312.1"/>
    <property type="molecule type" value="Genomic_DNA"/>
</dbReference>